<evidence type="ECO:0000259" key="14">
    <source>
        <dbReference type="Pfam" id="PF00593"/>
    </source>
</evidence>
<evidence type="ECO:0000313" key="15">
    <source>
        <dbReference type="EMBL" id="QKY72516.1"/>
    </source>
</evidence>
<keyword evidence="9" id="KW-0798">TonB box</keyword>
<sequence>MKAYNISPRTNYGEHDGNYVSNKQYAIGYEFTHKFTDDLTFSQNYRFAKTDKEQFVTYYYGMEWDLTTGGASNTMAKKGFLFADGKTYSHTIDTRLSKEWKSDNISNTLTGGFDYQHSKVDGVYDFPWPATSYHITQLVTAPVTLTDVPVYKDKQRQLGLYLQNQLRLNEKLTVTGGVRRDFVKGHSDIRGTKSENKVNHTTYSAGLMYMTDLGLAPYFSYSESFRPLSGSLDNATNGSSIYKPYEGKQYEVGFKYLPSFINGQISVAYFDLKEKNALVAARSGDVTTMAQVEKQKNRGVEIQADLNITESLSTSLAYSYIFAQSHRLDKPRIDTPLQPNHTYSALVNYAFKDNVLNGLTLGVAPRYTGTTPTEMDGYNNANIRVPARTLVDLMAKYSLSENWETRVNVTNVANKKYISGCSYACFFGEGRKVTANLTYKF</sequence>
<dbReference type="PANTHER" id="PTHR32552:SF68">
    <property type="entry name" value="FERRICHROME OUTER MEMBRANE TRANSPORTER_PHAGE RECEPTOR"/>
    <property type="match status" value="1"/>
</dbReference>
<evidence type="ECO:0000256" key="4">
    <source>
        <dbReference type="ARBA" id="ARBA00022496"/>
    </source>
</evidence>
<keyword evidence="11 12" id="KW-0998">Cell outer membrane</keyword>
<dbReference type="Gene3D" id="2.40.170.20">
    <property type="entry name" value="TonB-dependent receptor, beta-barrel domain"/>
    <property type="match status" value="1"/>
</dbReference>
<dbReference type="PANTHER" id="PTHR32552">
    <property type="entry name" value="FERRICHROME IRON RECEPTOR-RELATED"/>
    <property type="match status" value="1"/>
</dbReference>
<feature type="domain" description="TonB-dependent receptor-like beta-barrel" evidence="14">
    <location>
        <begin position="8"/>
        <end position="412"/>
    </location>
</feature>
<dbReference type="RefSeq" id="WP_082208149.1">
    <property type="nucleotide sequence ID" value="NZ_CP041334.1"/>
</dbReference>
<keyword evidence="15" id="KW-0675">Receptor</keyword>
<name>A0A859IEW0_GLAPU</name>
<evidence type="ECO:0000256" key="9">
    <source>
        <dbReference type="ARBA" id="ARBA00023077"/>
    </source>
</evidence>
<keyword evidence="10 12" id="KW-0472">Membrane</keyword>
<keyword evidence="7" id="KW-0408">Iron</keyword>
<evidence type="ECO:0000313" key="16">
    <source>
        <dbReference type="Proteomes" id="UP000509790"/>
    </source>
</evidence>
<evidence type="ECO:0000256" key="7">
    <source>
        <dbReference type="ARBA" id="ARBA00023004"/>
    </source>
</evidence>
<feature type="short sequence motif" description="TonB C-terminal box" evidence="13">
    <location>
        <begin position="424"/>
        <end position="441"/>
    </location>
</feature>
<proteinExistence type="inferred from homology"/>
<dbReference type="EMBL" id="CP041334">
    <property type="protein sequence ID" value="QKY72516.1"/>
    <property type="molecule type" value="Genomic_DNA"/>
</dbReference>
<dbReference type="InterPro" id="IPR010917">
    <property type="entry name" value="TonB_rcpt_CS"/>
</dbReference>
<evidence type="ECO:0000256" key="13">
    <source>
        <dbReference type="PROSITE-ProRule" id="PRU10144"/>
    </source>
</evidence>
<comment type="subcellular location">
    <subcellularLocation>
        <location evidence="1 12">Cell outer membrane</location>
        <topology evidence="1 12">Multi-pass membrane protein</topology>
    </subcellularLocation>
</comment>
<organism evidence="15 16">
    <name type="scientific">Glaesserella parasuis</name>
    <name type="common">Haemophilus parasuis</name>
    <dbReference type="NCBI Taxonomy" id="738"/>
    <lineage>
        <taxon>Bacteria</taxon>
        <taxon>Pseudomonadati</taxon>
        <taxon>Pseudomonadota</taxon>
        <taxon>Gammaproteobacteria</taxon>
        <taxon>Pasteurellales</taxon>
        <taxon>Pasteurellaceae</taxon>
        <taxon>Glaesserella</taxon>
    </lineage>
</organism>
<evidence type="ECO:0000256" key="2">
    <source>
        <dbReference type="ARBA" id="ARBA00022448"/>
    </source>
</evidence>
<dbReference type="InterPro" id="IPR036942">
    <property type="entry name" value="Beta-barrel_TonB_sf"/>
</dbReference>
<evidence type="ECO:0000256" key="6">
    <source>
        <dbReference type="ARBA" id="ARBA00022729"/>
    </source>
</evidence>
<dbReference type="InterPro" id="IPR000531">
    <property type="entry name" value="Beta-barrel_TonB"/>
</dbReference>
<evidence type="ECO:0000256" key="10">
    <source>
        <dbReference type="ARBA" id="ARBA00023136"/>
    </source>
</evidence>
<accession>A0A859IEW0</accession>
<protein>
    <submittedName>
        <fullName evidence="15">TonB-dependent receptor</fullName>
    </submittedName>
</protein>
<dbReference type="AlphaFoldDB" id="A0A859IEW0"/>
<dbReference type="GO" id="GO:0015344">
    <property type="term" value="F:siderophore uptake transmembrane transporter activity"/>
    <property type="evidence" value="ECO:0007669"/>
    <property type="project" value="TreeGrafter"/>
</dbReference>
<keyword evidence="3 12" id="KW-1134">Transmembrane beta strand</keyword>
<keyword evidence="6" id="KW-0732">Signal</keyword>
<dbReference type="PROSITE" id="PS52016">
    <property type="entry name" value="TONB_DEPENDENT_REC_3"/>
    <property type="match status" value="1"/>
</dbReference>
<keyword evidence="4" id="KW-0410">Iron transport</keyword>
<dbReference type="PROSITE" id="PS01156">
    <property type="entry name" value="TONB_DEPENDENT_REC_2"/>
    <property type="match status" value="1"/>
</dbReference>
<keyword evidence="5 12" id="KW-0812">Transmembrane</keyword>
<dbReference type="Proteomes" id="UP000509790">
    <property type="component" value="Chromosome"/>
</dbReference>
<dbReference type="InterPro" id="IPR039426">
    <property type="entry name" value="TonB-dep_rcpt-like"/>
</dbReference>
<dbReference type="GO" id="GO:0009279">
    <property type="term" value="C:cell outer membrane"/>
    <property type="evidence" value="ECO:0007669"/>
    <property type="project" value="UniProtKB-SubCell"/>
</dbReference>
<keyword evidence="2 12" id="KW-0813">Transport</keyword>
<comment type="similarity">
    <text evidence="12">Belongs to the TonB-dependent receptor family.</text>
</comment>
<evidence type="ECO:0000256" key="5">
    <source>
        <dbReference type="ARBA" id="ARBA00022692"/>
    </source>
</evidence>
<evidence type="ECO:0000256" key="3">
    <source>
        <dbReference type="ARBA" id="ARBA00022452"/>
    </source>
</evidence>
<evidence type="ECO:0000256" key="8">
    <source>
        <dbReference type="ARBA" id="ARBA00023065"/>
    </source>
</evidence>
<evidence type="ECO:0000256" key="1">
    <source>
        <dbReference type="ARBA" id="ARBA00004571"/>
    </source>
</evidence>
<keyword evidence="8" id="KW-0406">Ion transport</keyword>
<dbReference type="SUPFAM" id="SSF56935">
    <property type="entry name" value="Porins"/>
    <property type="match status" value="1"/>
</dbReference>
<evidence type="ECO:0000256" key="12">
    <source>
        <dbReference type="PROSITE-ProRule" id="PRU01360"/>
    </source>
</evidence>
<evidence type="ECO:0000256" key="11">
    <source>
        <dbReference type="ARBA" id="ARBA00023237"/>
    </source>
</evidence>
<reference evidence="15 16" key="1">
    <citation type="submission" date="2019-06" db="EMBL/GenBank/DDBJ databases">
        <title>Complete genome sequence of Haemophilus parasuis HPS412.</title>
        <authorList>
            <person name="Yang S."/>
            <person name="Huang C."/>
        </authorList>
    </citation>
    <scope>NUCLEOTIDE SEQUENCE [LARGE SCALE GENOMIC DNA]</scope>
    <source>
        <strain evidence="15 16">HPS412</strain>
    </source>
</reference>
<dbReference type="Pfam" id="PF00593">
    <property type="entry name" value="TonB_dep_Rec_b-barrel"/>
    <property type="match status" value="1"/>
</dbReference>
<gene>
    <name evidence="15" type="ORF">FLK62_04145</name>
</gene>